<gene>
    <name evidence="2" type="primary">menB_2</name>
    <name evidence="3" type="ORF">BST30_08725</name>
    <name evidence="2" type="ORF">MMAN_42660</name>
</gene>
<proteinExistence type="inferred from homology"/>
<dbReference type="Proteomes" id="UP000465812">
    <property type="component" value="Chromosome"/>
</dbReference>
<evidence type="ECO:0000313" key="4">
    <source>
        <dbReference type="Proteomes" id="UP000192760"/>
    </source>
</evidence>
<name>A0A1X0FZ30_MYCNT</name>
<protein>
    <submittedName>
        <fullName evidence="2">1,4-dihydroxy-2-naphthoyl-CoA synthase</fullName>
    </submittedName>
    <submittedName>
        <fullName evidence="3">1,4-dihydroxy-6-naphthoate synthase</fullName>
    </submittedName>
</protein>
<dbReference type="PANTHER" id="PTHR43113:SF1">
    <property type="entry name" value="1,4-DIHYDROXY-2-NAPHTHOYL-COA SYNTHASE, PEROXISOMAL"/>
    <property type="match status" value="1"/>
</dbReference>
<keyword evidence="5" id="KW-1185">Reference proteome</keyword>
<organism evidence="3 4">
    <name type="scientific">Mycobacterium mantenii</name>
    <dbReference type="NCBI Taxonomy" id="560555"/>
    <lineage>
        <taxon>Bacteria</taxon>
        <taxon>Bacillati</taxon>
        <taxon>Actinomycetota</taxon>
        <taxon>Actinomycetes</taxon>
        <taxon>Mycobacteriales</taxon>
        <taxon>Mycobacteriaceae</taxon>
        <taxon>Mycobacterium</taxon>
        <taxon>Mycobacterium avium complex (MAC)</taxon>
    </lineage>
</organism>
<dbReference type="Proteomes" id="UP000192760">
    <property type="component" value="Unassembled WGS sequence"/>
</dbReference>
<dbReference type="EMBL" id="MVHW01000007">
    <property type="protein sequence ID" value="ORB07041.1"/>
    <property type="molecule type" value="Genomic_DNA"/>
</dbReference>
<comment type="similarity">
    <text evidence="1">Belongs to the enoyl-CoA hydratase/isomerase family.</text>
</comment>
<dbReference type="EMBL" id="AP022590">
    <property type="protein sequence ID" value="BBY40132.1"/>
    <property type="molecule type" value="Genomic_DNA"/>
</dbReference>
<dbReference type="STRING" id="560555.BST30_08725"/>
<reference evidence="2 5" key="2">
    <citation type="journal article" date="2019" name="Emerg. Microbes Infect.">
        <title>Comprehensive subspecies identification of 175 nontuberculous mycobacteria species based on 7547 genomic profiles.</title>
        <authorList>
            <person name="Matsumoto Y."/>
            <person name="Kinjo T."/>
            <person name="Motooka D."/>
            <person name="Nabeya D."/>
            <person name="Jung N."/>
            <person name="Uechi K."/>
            <person name="Horii T."/>
            <person name="Iida T."/>
            <person name="Fujita J."/>
            <person name="Nakamura S."/>
        </authorList>
    </citation>
    <scope>NUCLEOTIDE SEQUENCE [LARGE SCALE GENOMIC DNA]</scope>
    <source>
        <strain evidence="2 5">JCM 18113</strain>
    </source>
</reference>
<evidence type="ECO:0000313" key="2">
    <source>
        <dbReference type="EMBL" id="BBY40132.1"/>
    </source>
</evidence>
<dbReference type="SUPFAM" id="SSF52096">
    <property type="entry name" value="ClpP/crotonase"/>
    <property type="match status" value="1"/>
</dbReference>
<accession>A0A1X0FZ30</accession>
<dbReference type="InterPro" id="IPR001753">
    <property type="entry name" value="Enoyl-CoA_hydra/iso"/>
</dbReference>
<dbReference type="CDD" id="cd06558">
    <property type="entry name" value="crotonase-like"/>
    <property type="match status" value="1"/>
</dbReference>
<dbReference type="Pfam" id="PF00378">
    <property type="entry name" value="ECH_1"/>
    <property type="match status" value="1"/>
</dbReference>
<dbReference type="Gene3D" id="1.10.12.10">
    <property type="entry name" value="Lyase 2-enoyl-coa Hydratase, Chain A, domain 2"/>
    <property type="match status" value="1"/>
</dbReference>
<dbReference type="AlphaFoldDB" id="A0A1X0FZ30"/>
<reference evidence="3 4" key="1">
    <citation type="submission" date="2017-02" db="EMBL/GenBank/DDBJ databases">
        <title>The new phylogeny of genus Mycobacterium.</title>
        <authorList>
            <person name="Tortoli E."/>
            <person name="Trovato A."/>
            <person name="Cirillo D.M."/>
        </authorList>
    </citation>
    <scope>NUCLEOTIDE SEQUENCE [LARGE SCALE GENOMIC DNA]</scope>
    <source>
        <strain evidence="3 4">DSM 45255</strain>
    </source>
</reference>
<dbReference type="InterPro" id="IPR029045">
    <property type="entry name" value="ClpP/crotonase-like_dom_sf"/>
</dbReference>
<dbReference type="GO" id="GO:0008935">
    <property type="term" value="F:1,4-dihydroxy-2-naphthoyl-CoA synthase activity"/>
    <property type="evidence" value="ECO:0007669"/>
    <property type="project" value="TreeGrafter"/>
</dbReference>
<evidence type="ECO:0000256" key="1">
    <source>
        <dbReference type="ARBA" id="ARBA00005254"/>
    </source>
</evidence>
<dbReference type="InterPro" id="IPR014748">
    <property type="entry name" value="Enoyl-CoA_hydra_C"/>
</dbReference>
<dbReference type="Gene3D" id="3.90.226.10">
    <property type="entry name" value="2-enoyl-CoA Hydratase, Chain A, domain 1"/>
    <property type="match status" value="1"/>
</dbReference>
<dbReference type="PANTHER" id="PTHR43113">
    <property type="entry name" value="NUCLEOSIDE-DIPHOSPHATE-SUGAR EPIMERASE"/>
    <property type="match status" value="1"/>
</dbReference>
<sequence>MVDYEDIIYDVTDRVATVTINRPKSLNAFTRTTLLEMVEAISKAGADPQVGVIVITGTGERAFCAGGDVNSEADGALENRGEEDRGLENYVKDVYAAIRQSLKPTIARVNGYAIGGGNHMAYFCDFTIASEAAIFGQNGPRVASPAQGWIVSYLVRVLGAKRAREMWFLCRRYTAAQALDWGLVNAVVPAADLDTEVRRWADELLSMSPTVLKLLKMSFDEEYAPMRDYQEKDYLPIVKPDFFASGEQAEGASAFLEKRSPNFDVWR</sequence>
<reference evidence="2" key="3">
    <citation type="submission" date="2020-02" db="EMBL/GenBank/DDBJ databases">
        <authorList>
            <person name="Matsumoto Y."/>
            <person name="Motooka D."/>
            <person name="Nakamura S."/>
        </authorList>
    </citation>
    <scope>NUCLEOTIDE SEQUENCE</scope>
    <source>
        <strain evidence="2">JCM 18113</strain>
    </source>
</reference>
<evidence type="ECO:0000313" key="5">
    <source>
        <dbReference type="Proteomes" id="UP000465812"/>
    </source>
</evidence>
<dbReference type="GO" id="GO:0009234">
    <property type="term" value="P:menaquinone biosynthetic process"/>
    <property type="evidence" value="ECO:0007669"/>
    <property type="project" value="TreeGrafter"/>
</dbReference>
<evidence type="ECO:0000313" key="3">
    <source>
        <dbReference type="EMBL" id="ORB07041.1"/>
    </source>
</evidence>
<dbReference type="RefSeq" id="WP_083094470.1">
    <property type="nucleotide sequence ID" value="NZ_AP022590.1"/>
</dbReference>
<dbReference type="GO" id="GO:0005829">
    <property type="term" value="C:cytosol"/>
    <property type="evidence" value="ECO:0007669"/>
    <property type="project" value="TreeGrafter"/>
</dbReference>